<dbReference type="OrthoDB" id="7764378at2759"/>
<feature type="non-terminal residue" evidence="1">
    <location>
        <position position="1"/>
    </location>
</feature>
<dbReference type="PANTHER" id="PTHR22954:SF3">
    <property type="entry name" value="PROTEIN CBG08539"/>
    <property type="match status" value="1"/>
</dbReference>
<dbReference type="EMBL" id="CAJVCH010025193">
    <property type="protein sequence ID" value="CAG7698127.1"/>
    <property type="molecule type" value="Genomic_DNA"/>
</dbReference>
<evidence type="ECO:0008006" key="3">
    <source>
        <dbReference type="Google" id="ProtNLM"/>
    </source>
</evidence>
<dbReference type="Proteomes" id="UP000708208">
    <property type="component" value="Unassembled WGS sequence"/>
</dbReference>
<name>A0A8J2JTF0_9HEXA</name>
<dbReference type="InterPro" id="IPR005312">
    <property type="entry name" value="DUF1759"/>
</dbReference>
<evidence type="ECO:0000313" key="1">
    <source>
        <dbReference type="EMBL" id="CAG7698127.1"/>
    </source>
</evidence>
<gene>
    <name evidence="1" type="ORF">AFUS01_LOCUS4069</name>
</gene>
<protein>
    <recommendedName>
        <fullName evidence="3">Gag-pol polyprotein</fullName>
    </recommendedName>
</protein>
<dbReference type="PANTHER" id="PTHR22954">
    <property type="entry name" value="RETROVIRAL PROTEASE-RELATED"/>
    <property type="match status" value="1"/>
</dbReference>
<dbReference type="Pfam" id="PF03564">
    <property type="entry name" value="DUF1759"/>
    <property type="match status" value="1"/>
</dbReference>
<keyword evidence="2" id="KW-1185">Reference proteome</keyword>
<proteinExistence type="predicted"/>
<comment type="caution">
    <text evidence="1">The sequence shown here is derived from an EMBL/GenBank/DDBJ whole genome shotgun (WGS) entry which is preliminary data.</text>
</comment>
<organism evidence="1 2">
    <name type="scientific">Allacma fusca</name>
    <dbReference type="NCBI Taxonomy" id="39272"/>
    <lineage>
        <taxon>Eukaryota</taxon>
        <taxon>Metazoa</taxon>
        <taxon>Ecdysozoa</taxon>
        <taxon>Arthropoda</taxon>
        <taxon>Hexapoda</taxon>
        <taxon>Collembola</taxon>
        <taxon>Symphypleona</taxon>
        <taxon>Sminthuridae</taxon>
        <taxon>Allacma</taxon>
    </lineage>
</organism>
<reference evidence="1" key="1">
    <citation type="submission" date="2021-06" db="EMBL/GenBank/DDBJ databases">
        <authorList>
            <person name="Hodson N. C."/>
            <person name="Mongue J. A."/>
            <person name="Jaron S. K."/>
        </authorList>
    </citation>
    <scope>NUCLEOTIDE SEQUENCE</scope>
</reference>
<evidence type="ECO:0000313" key="2">
    <source>
        <dbReference type="Proteomes" id="UP000708208"/>
    </source>
</evidence>
<accession>A0A8J2JTF0</accession>
<dbReference type="AlphaFoldDB" id="A0A8J2JTF0"/>
<sequence length="221" mass="24944">MDDLLRKQIEAQEEAFNEISDKYYEANHTLKVIIRKMMIGEAPYTDGSNVGRSGQAATAKVKLPKLDLPTFDGERLKWTEFRDIFQSTVHNQHLKGAVKLQCLKGALHGVVAELIKKYSVSDNNYDDAWNVLEKRYQSTKVLVRAHSQKFNSQVVLKDKSATGLRSLVDTSTACILGLKALGREISSDINNDWAICGVLERLDNETRELLEAKMGRNHTNH</sequence>